<feature type="compositionally biased region" description="Basic and acidic residues" evidence="1">
    <location>
        <begin position="134"/>
        <end position="149"/>
    </location>
</feature>
<dbReference type="GO" id="GO:0005634">
    <property type="term" value="C:nucleus"/>
    <property type="evidence" value="ECO:0007669"/>
    <property type="project" value="TreeGrafter"/>
</dbReference>
<dbReference type="EMBL" id="JAJJMA010213119">
    <property type="protein sequence ID" value="MCL7040497.1"/>
    <property type="molecule type" value="Genomic_DNA"/>
</dbReference>
<accession>A0AA42ASH2</accession>
<evidence type="ECO:0000313" key="2">
    <source>
        <dbReference type="EMBL" id="MCL7040497.1"/>
    </source>
</evidence>
<dbReference type="Proteomes" id="UP001177140">
    <property type="component" value="Unassembled WGS sequence"/>
</dbReference>
<feature type="compositionally biased region" description="Basic and acidic residues" evidence="1">
    <location>
        <begin position="184"/>
        <end position="197"/>
    </location>
</feature>
<comment type="caution">
    <text evidence="2">The sequence shown here is derived from an EMBL/GenBank/DDBJ whole genome shotgun (WGS) entry which is preliminary data.</text>
</comment>
<keyword evidence="4" id="KW-1185">Reference proteome</keyword>
<dbReference type="PANTHER" id="PTHR31968:SF4">
    <property type="entry name" value="SERINE_ARGININE-RELATED PROTEIN 53"/>
    <property type="match status" value="1"/>
</dbReference>
<feature type="compositionally biased region" description="Basic residues" evidence="1">
    <location>
        <begin position="122"/>
        <end position="133"/>
    </location>
</feature>
<feature type="compositionally biased region" description="Low complexity" evidence="1">
    <location>
        <begin position="43"/>
        <end position="66"/>
    </location>
</feature>
<feature type="compositionally biased region" description="Polar residues" evidence="1">
    <location>
        <begin position="28"/>
        <end position="41"/>
    </location>
</feature>
<evidence type="ECO:0000313" key="3">
    <source>
        <dbReference type="EMBL" id="MCL7048957.1"/>
    </source>
</evidence>
<dbReference type="InterPro" id="IPR034604">
    <property type="entry name" value="SRRP53"/>
</dbReference>
<dbReference type="GO" id="GO:0000380">
    <property type="term" value="P:alternative mRNA splicing, via spliceosome"/>
    <property type="evidence" value="ECO:0007669"/>
    <property type="project" value="InterPro"/>
</dbReference>
<sequence>MEEDKAAAYYEELTRKGEGAAKFKQGLGFSSKSSDTCNPSKGSAHPSSTSSFLSSFVKASSPSKSTQVFQKQIELENVQNKLKKKKNENSESLSRVSGKRSSSIERNGDPRRRSRSGERTSERRRRRRSRSRSRSSEDDERRHRNGREYRSRRRSRSSSPGSRRPDDRENRNRRRSKSPSPGRRRLENGRNDREIPNRRRSRSSSPGNRRLEKGRGDCRDNSTESKRDKERNGAVDYAKLIKGYAEMTPAERVKAKMKLQLAQTVEKDTTKGMGAGWERFEFNKDAPLDEGEEMEAAEDDANLVKKAGQTFRFSAIESRREEQIKAAHDEAMFGVPTAEASTSLAELEHKEPIAEDTRKQSSESGLGANIISEKVLAKQTGSWRDRARKLKDG</sequence>
<dbReference type="PANTHER" id="PTHR31968">
    <property type="entry name" value="SERINE/ARGININE-RELATED PROTEIN 53"/>
    <property type="match status" value="1"/>
</dbReference>
<gene>
    <name evidence="3" type="ORF">MKW94_005216</name>
    <name evidence="2" type="ORF">MKW94_010428</name>
</gene>
<feature type="region of interest" description="Disordered" evidence="1">
    <location>
        <begin position="26"/>
        <end position="233"/>
    </location>
</feature>
<protein>
    <submittedName>
        <fullName evidence="2">Uncharacterized protein</fullName>
    </submittedName>
</protein>
<organism evidence="2 4">
    <name type="scientific">Papaver nudicaule</name>
    <name type="common">Iceland poppy</name>
    <dbReference type="NCBI Taxonomy" id="74823"/>
    <lineage>
        <taxon>Eukaryota</taxon>
        <taxon>Viridiplantae</taxon>
        <taxon>Streptophyta</taxon>
        <taxon>Embryophyta</taxon>
        <taxon>Tracheophyta</taxon>
        <taxon>Spermatophyta</taxon>
        <taxon>Magnoliopsida</taxon>
        <taxon>Ranunculales</taxon>
        <taxon>Papaveraceae</taxon>
        <taxon>Papaveroideae</taxon>
        <taxon>Papaver</taxon>
    </lineage>
</organism>
<dbReference type="GO" id="GO:0005737">
    <property type="term" value="C:cytoplasm"/>
    <property type="evidence" value="ECO:0007669"/>
    <property type="project" value="TreeGrafter"/>
</dbReference>
<dbReference type="EMBL" id="JAJJMA010310321">
    <property type="protein sequence ID" value="MCL7048957.1"/>
    <property type="molecule type" value="Genomic_DNA"/>
</dbReference>
<feature type="compositionally biased region" description="Low complexity" evidence="1">
    <location>
        <begin position="90"/>
        <end position="101"/>
    </location>
</feature>
<feature type="compositionally biased region" description="Basic and acidic residues" evidence="1">
    <location>
        <begin position="102"/>
        <end position="121"/>
    </location>
</feature>
<evidence type="ECO:0000256" key="1">
    <source>
        <dbReference type="SAM" id="MobiDB-lite"/>
    </source>
</evidence>
<feature type="compositionally biased region" description="Basic and acidic residues" evidence="1">
    <location>
        <begin position="209"/>
        <end position="233"/>
    </location>
</feature>
<name>A0AA42ASH2_PAPNU</name>
<evidence type="ECO:0000313" key="4">
    <source>
        <dbReference type="Proteomes" id="UP001177140"/>
    </source>
</evidence>
<proteinExistence type="predicted"/>
<dbReference type="AlphaFoldDB" id="A0AA42ASH2"/>
<reference evidence="2" key="1">
    <citation type="submission" date="2022-03" db="EMBL/GenBank/DDBJ databases">
        <title>A functionally conserved STORR gene fusion in Papaver species that diverged 16.8 million years ago.</title>
        <authorList>
            <person name="Catania T."/>
        </authorList>
    </citation>
    <scope>NUCLEOTIDE SEQUENCE</scope>
    <source>
        <strain evidence="2">S-191538</strain>
    </source>
</reference>